<feature type="repeat" description="WD" evidence="2">
    <location>
        <begin position="1076"/>
        <end position="1107"/>
    </location>
</feature>
<dbReference type="PROSITE" id="PS50294">
    <property type="entry name" value="WD_REPEATS_REGION"/>
    <property type="match status" value="1"/>
</dbReference>
<reference evidence="5" key="1">
    <citation type="submission" date="2023-06" db="EMBL/GenBank/DDBJ databases">
        <title>Genome-scale phylogeny and comparative genomics of the fungal order Sordariales.</title>
        <authorList>
            <consortium name="Lawrence Berkeley National Laboratory"/>
            <person name="Hensen N."/>
            <person name="Bonometti L."/>
            <person name="Westerberg I."/>
            <person name="Brannstrom I.O."/>
            <person name="Guillou S."/>
            <person name="Cros-Aarteil S."/>
            <person name="Calhoun S."/>
            <person name="Haridas S."/>
            <person name="Kuo A."/>
            <person name="Mondo S."/>
            <person name="Pangilinan J."/>
            <person name="Riley R."/>
            <person name="LaButti K."/>
            <person name="Andreopoulos B."/>
            <person name="Lipzen A."/>
            <person name="Chen C."/>
            <person name="Yanf M."/>
            <person name="Daum C."/>
            <person name="Ng V."/>
            <person name="Clum A."/>
            <person name="Steindorff A."/>
            <person name="Ohm R."/>
            <person name="Martin F."/>
            <person name="Silar P."/>
            <person name="Natvig D."/>
            <person name="Lalanne C."/>
            <person name="Gautier V."/>
            <person name="Ament-velasquez S.L."/>
            <person name="Kruys A."/>
            <person name="Hutchinson M.I."/>
            <person name="Powell A.J."/>
            <person name="Barry K."/>
            <person name="Miller A.N."/>
            <person name="Grigoriev I.V."/>
            <person name="Debuchy R."/>
            <person name="Gladieux P."/>
            <person name="Thoren M.H."/>
            <person name="Johannesson H."/>
        </authorList>
    </citation>
    <scope>NUCLEOTIDE SEQUENCE</scope>
    <source>
        <strain evidence="5">SMH3187-1</strain>
    </source>
</reference>
<dbReference type="Gene3D" id="2.130.10.10">
    <property type="entry name" value="YVTN repeat-like/Quinoprotein amine dehydrogenase"/>
    <property type="match status" value="1"/>
</dbReference>
<accession>A0AA40KB98</accession>
<evidence type="ECO:0000256" key="2">
    <source>
        <dbReference type="PROSITE-ProRule" id="PRU00221"/>
    </source>
</evidence>
<protein>
    <recommendedName>
        <fullName evidence="7">NACHT domain-containing protein</fullName>
    </recommendedName>
</protein>
<dbReference type="InterPro" id="IPR027417">
    <property type="entry name" value="P-loop_NTPase"/>
</dbReference>
<organism evidence="5 6">
    <name type="scientific">Schizothecium vesticola</name>
    <dbReference type="NCBI Taxonomy" id="314040"/>
    <lineage>
        <taxon>Eukaryota</taxon>
        <taxon>Fungi</taxon>
        <taxon>Dikarya</taxon>
        <taxon>Ascomycota</taxon>
        <taxon>Pezizomycotina</taxon>
        <taxon>Sordariomycetes</taxon>
        <taxon>Sordariomycetidae</taxon>
        <taxon>Sordariales</taxon>
        <taxon>Schizotheciaceae</taxon>
        <taxon>Schizothecium</taxon>
    </lineage>
</organism>
<dbReference type="Pfam" id="PF24809">
    <property type="entry name" value="DUF7708"/>
    <property type="match status" value="1"/>
</dbReference>
<dbReference type="PANTHER" id="PTHR10039">
    <property type="entry name" value="AMELOGENIN"/>
    <property type="match status" value="1"/>
</dbReference>
<dbReference type="InterPro" id="IPR056125">
    <property type="entry name" value="DUF7708"/>
</dbReference>
<feature type="domain" description="Nephrocystin 3-like N-terminal" evidence="4">
    <location>
        <begin position="261"/>
        <end position="428"/>
    </location>
</feature>
<dbReference type="Gene3D" id="3.40.50.300">
    <property type="entry name" value="P-loop containing nucleotide triphosphate hydrolases"/>
    <property type="match status" value="1"/>
</dbReference>
<comment type="caution">
    <text evidence="5">The sequence shown here is derived from an EMBL/GenBank/DDBJ whole genome shotgun (WGS) entry which is preliminary data.</text>
</comment>
<keyword evidence="1" id="KW-0677">Repeat</keyword>
<proteinExistence type="predicted"/>
<dbReference type="SUPFAM" id="SSF52540">
    <property type="entry name" value="P-loop containing nucleoside triphosphate hydrolases"/>
    <property type="match status" value="1"/>
</dbReference>
<dbReference type="SMART" id="SM00320">
    <property type="entry name" value="WD40"/>
    <property type="match status" value="5"/>
</dbReference>
<dbReference type="AlphaFoldDB" id="A0AA40KB98"/>
<keyword evidence="6" id="KW-1185">Reference proteome</keyword>
<name>A0AA40KB98_9PEZI</name>
<dbReference type="InterPro" id="IPR056884">
    <property type="entry name" value="NPHP3-like_N"/>
</dbReference>
<dbReference type="SUPFAM" id="SSF50978">
    <property type="entry name" value="WD40 repeat-like"/>
    <property type="match status" value="1"/>
</dbReference>
<dbReference type="PROSITE" id="PS50082">
    <property type="entry name" value="WD_REPEATS_2"/>
    <property type="match status" value="1"/>
</dbReference>
<dbReference type="Pfam" id="PF00400">
    <property type="entry name" value="WD40"/>
    <property type="match status" value="2"/>
</dbReference>
<evidence type="ECO:0000313" key="6">
    <source>
        <dbReference type="Proteomes" id="UP001172155"/>
    </source>
</evidence>
<gene>
    <name evidence="5" type="ORF">B0T18DRAFT_89592</name>
</gene>
<dbReference type="InterPro" id="IPR036322">
    <property type="entry name" value="WD40_repeat_dom_sf"/>
</dbReference>
<dbReference type="Pfam" id="PF24883">
    <property type="entry name" value="NPHP3_N"/>
    <property type="match status" value="1"/>
</dbReference>
<dbReference type="EMBL" id="JAUKUD010000002">
    <property type="protein sequence ID" value="KAK0752372.1"/>
    <property type="molecule type" value="Genomic_DNA"/>
</dbReference>
<dbReference type="InterPro" id="IPR015943">
    <property type="entry name" value="WD40/YVTN_repeat-like_dom_sf"/>
</dbReference>
<sequence length="1231" mass="137331">MAAPPVSDSAQASLTIVEAVESFKRTATPEHSCEIEKTTVKDVVDAIGVIQQDLLKRRSNRNLGKIHPFIHALGHYGGALDVLSNGLSPYMPWIWAPIKLVLQMASDYLGAFDKLLNAYGRIAATLPRIKELGEAFKDSPALLPKLAAYYADILAFHHSAYKFVTRKCWRLFFPAAWATFDIRFGSILTSMAHNSDSIHNEAVAIDLIQSKKWRDDSFAHVSFQEQERLSKQYDSVLAWLNTDRLSHEDHRERLLHDCLPGSCDWVKDHAKVKHWLDIDSRTPVLWVHGKPGAGKTVISASLVEHVQELGTGMTTVYYFCSHLQADTSSRILKSFVLQLINTNPDMAAVIHTDYVQIHREPSVKVLKLMLSGTTDKPGLLSGVSPCRIIIDGIDECEPQEQKPILQDLLQLVSVSAPSNNCKLLVCSRDLPEISRALKNKAKSGGTVPLSEEKDSINQTMQSLARSRLSELASERETWQLTDELVSELCKLIVEKADGMMLWVKLVLDALSDVDTLRELYDAITSMPRELSKLYKRILTAICGEKGHNMADRSDRTIQILGWLIYAKRPLKKHEILNAVALTVGSESPVPSRWDMPDDSAINRCKPLVELLPNGNICLIHFTAEEYLREHIRFDPSSGQPFNRSMAFACSLVLQRGLNLLDPGISQETQLDMVLDGSLALLPYAVDFWLEHLLIDKTAKPISTDDTIGIALTKLEQRHRNLWSKIKHGVEWTGEVHSGFAPQRDPRLLAVSSTLILPLCSALIAFRAKRRMSMMNATDGKEFEKLLVEEDPTLFTTLSTTFHSYVALLLEGAHTHNIPTAKLARFVKEYSQCSHPCRFFPCTSFFVGFSSKELRTAHEKQHVSRLFCVRTGCAIGRLGFGNQRDLVAHNQRYHEEGGILVPPRVRKVMLPASNTPRFKSHSTLLPNLGKVEDMNIVDRSKANELSLSFDIETTKVRDYVRSLGDESTPGMSVVFNQDVNRVLDFDLLLTVSFQSTALCMDFSPDGSLVAVGFNKLVAIFEVSSGQTLYRLDIPGEGDNLVRGVFFHPSPYRNTLALAVKDTLLRVWDYAANTTKVGSGHKNSLSAVSYAPNGEFIATVSHDRTLRLWREVLVAGNVTAVCERLKCTHGSGMACVTVSRNSEYVIAADFETSCLIYSAKNGNLVSRLAHASGSIYDVATSLNGDLLAAASRDRSMLLYNIRPLKSESLDSPIELDEPMALRYHECSMLYIWC</sequence>
<evidence type="ECO:0000313" key="5">
    <source>
        <dbReference type="EMBL" id="KAK0752372.1"/>
    </source>
</evidence>
<evidence type="ECO:0000259" key="3">
    <source>
        <dbReference type="Pfam" id="PF24809"/>
    </source>
</evidence>
<dbReference type="InterPro" id="IPR001680">
    <property type="entry name" value="WD40_rpt"/>
</dbReference>
<feature type="domain" description="DUF7708" evidence="3">
    <location>
        <begin position="69"/>
        <end position="204"/>
    </location>
</feature>
<evidence type="ECO:0000256" key="1">
    <source>
        <dbReference type="ARBA" id="ARBA00022737"/>
    </source>
</evidence>
<keyword evidence="2" id="KW-0853">WD repeat</keyword>
<evidence type="ECO:0000259" key="4">
    <source>
        <dbReference type="Pfam" id="PF24883"/>
    </source>
</evidence>
<evidence type="ECO:0008006" key="7">
    <source>
        <dbReference type="Google" id="ProtNLM"/>
    </source>
</evidence>
<dbReference type="PANTHER" id="PTHR10039:SF14">
    <property type="entry name" value="NACHT DOMAIN-CONTAINING PROTEIN"/>
    <property type="match status" value="1"/>
</dbReference>
<dbReference type="Proteomes" id="UP001172155">
    <property type="component" value="Unassembled WGS sequence"/>
</dbReference>